<accession>A0A5B9PD03</accession>
<protein>
    <recommendedName>
        <fullName evidence="5">Cytochrome c domain-containing protein</fullName>
    </recommendedName>
</protein>
<dbReference type="RefSeq" id="WP_084417465.1">
    <property type="nucleotide sequence ID" value="NZ_CP042912.1"/>
</dbReference>
<proteinExistence type="predicted"/>
<feature type="domain" description="DUF1553" evidence="2">
    <location>
        <begin position="310"/>
        <end position="425"/>
    </location>
</feature>
<sequence>MNSNRLNLVAKNVLFLLVCVGSGGVLSIFLTSPTALTAPKSWKPKSNRAASVTEVVGSIDSAFDDQWSDAGLEVANVADDWLVARRLSLGLTGTIPSVQELKTLEQQPSDQRISWWVSRLLDDKRTHDYMAERLARAWVGVEGGPFLLYRRRRFIAWLSDQIESNRRYDYLVKQLLTDEGIWTDSPAVNFYTRNIIPDSGEEDKPDPILLTGRTVRAFVGMRIDCLQCHDDFLDNIYVGDPDGPRNGEQTDFHSLAAFFGGTRASFFGIKDISNENASWKYQLLHDDEETEIEPAVPWSPELRPEGMPLRKQLAHWVTHPENRPFSRAIVNRMWAIMAGRPMMEPVDNIPLDGPFPEAMEILVDDFIEHEFDLRRLIRLIANSKAYRLESVADHEITAEHERGLAVFPMSRLRPEQMAGAISQAASLRPIDESAHIFVQLRKFGEVTQFVQRYGDPGENEFEQSGETVTQKLLMFNGEMVNTRIGDESFSSAHIAGLSPDTETAIETVYLAALSRRPTEEEVGYFLQRFEEHGQRERGVMQLYWSLINSLEFGWNH</sequence>
<evidence type="ECO:0000313" key="4">
    <source>
        <dbReference type="Proteomes" id="UP000322214"/>
    </source>
</evidence>
<dbReference type="STRING" id="980251.GCA_001642875_04879"/>
<dbReference type="EMBL" id="CP042912">
    <property type="protein sequence ID" value="QEG22436.1"/>
    <property type="molecule type" value="Genomic_DNA"/>
</dbReference>
<dbReference type="PANTHER" id="PTHR35889:SF3">
    <property type="entry name" value="F-BOX DOMAIN-CONTAINING PROTEIN"/>
    <property type="match status" value="1"/>
</dbReference>
<dbReference type="InterPro" id="IPR011444">
    <property type="entry name" value="DUF1549"/>
</dbReference>
<keyword evidence="4" id="KW-1185">Reference proteome</keyword>
<evidence type="ECO:0000313" key="3">
    <source>
        <dbReference type="EMBL" id="QEG22436.1"/>
    </source>
</evidence>
<dbReference type="AlphaFoldDB" id="A0A5B9PD03"/>
<evidence type="ECO:0000259" key="2">
    <source>
        <dbReference type="Pfam" id="PF07587"/>
    </source>
</evidence>
<reference evidence="3 4" key="1">
    <citation type="submission" date="2019-08" db="EMBL/GenBank/DDBJ databases">
        <title>Deep-cultivation of Planctomycetes and their phenomic and genomic characterization uncovers novel biology.</title>
        <authorList>
            <person name="Wiegand S."/>
            <person name="Jogler M."/>
            <person name="Boedeker C."/>
            <person name="Pinto D."/>
            <person name="Vollmers J."/>
            <person name="Rivas-Marin E."/>
            <person name="Kohn T."/>
            <person name="Peeters S.H."/>
            <person name="Heuer A."/>
            <person name="Rast P."/>
            <person name="Oberbeckmann S."/>
            <person name="Bunk B."/>
            <person name="Jeske O."/>
            <person name="Meyerdierks A."/>
            <person name="Storesund J.E."/>
            <person name="Kallscheuer N."/>
            <person name="Luecker S."/>
            <person name="Lage O.M."/>
            <person name="Pohl T."/>
            <person name="Merkel B.J."/>
            <person name="Hornburger P."/>
            <person name="Mueller R.-W."/>
            <person name="Bruemmer F."/>
            <person name="Labrenz M."/>
            <person name="Spormann A.M."/>
            <person name="Op den Camp H."/>
            <person name="Overmann J."/>
            <person name="Amann R."/>
            <person name="Jetten M.S.M."/>
            <person name="Mascher T."/>
            <person name="Medema M.H."/>
            <person name="Devos D.P."/>
            <person name="Kaster A.-K."/>
            <person name="Ovreas L."/>
            <person name="Rohde M."/>
            <person name="Galperin M.Y."/>
            <person name="Jogler C."/>
        </authorList>
    </citation>
    <scope>NUCLEOTIDE SEQUENCE [LARGE SCALE GENOMIC DNA]</scope>
    <source>
        <strain evidence="3 4">FC18</strain>
    </source>
</reference>
<dbReference type="OrthoDB" id="289126at2"/>
<evidence type="ECO:0008006" key="5">
    <source>
        <dbReference type="Google" id="ProtNLM"/>
    </source>
</evidence>
<organism evidence="3 4">
    <name type="scientific">Mariniblastus fucicola</name>
    <dbReference type="NCBI Taxonomy" id="980251"/>
    <lineage>
        <taxon>Bacteria</taxon>
        <taxon>Pseudomonadati</taxon>
        <taxon>Planctomycetota</taxon>
        <taxon>Planctomycetia</taxon>
        <taxon>Pirellulales</taxon>
        <taxon>Pirellulaceae</taxon>
        <taxon>Mariniblastus</taxon>
    </lineage>
</organism>
<dbReference type="KEGG" id="mff:MFFC18_23160"/>
<evidence type="ECO:0000259" key="1">
    <source>
        <dbReference type="Pfam" id="PF07583"/>
    </source>
</evidence>
<dbReference type="Pfam" id="PF07583">
    <property type="entry name" value="PSCyt2"/>
    <property type="match status" value="1"/>
</dbReference>
<name>A0A5B9PD03_9BACT</name>
<gene>
    <name evidence="3" type="ORF">MFFC18_23160</name>
</gene>
<dbReference type="Pfam" id="PF07587">
    <property type="entry name" value="PSD1"/>
    <property type="match status" value="1"/>
</dbReference>
<feature type="domain" description="DUF1549" evidence="1">
    <location>
        <begin position="59"/>
        <end position="262"/>
    </location>
</feature>
<dbReference type="InterPro" id="IPR022655">
    <property type="entry name" value="DUF1553"/>
</dbReference>
<dbReference type="Proteomes" id="UP000322214">
    <property type="component" value="Chromosome"/>
</dbReference>
<dbReference type="PANTHER" id="PTHR35889">
    <property type="entry name" value="CYCLOINULO-OLIGOSACCHARIDE FRUCTANOTRANSFERASE-RELATED"/>
    <property type="match status" value="1"/>
</dbReference>